<dbReference type="Proteomes" id="UP000463051">
    <property type="component" value="Unassembled WGS sequence"/>
</dbReference>
<sequence>MINGGEISVTQYAAVNLQDTYDCRAIGVTMHDVNTIGNGGGMVSLAGVGGRNKIVNCNFLNTGKYAAQFIWIHSRQVKPVVTQNQTDGTTSGFIDNGVAGTEGINFIVAGNL</sequence>
<gene>
    <name evidence="1" type="ORF">GJB61_24685</name>
</gene>
<name>A0A7X2H9W0_9BACL</name>
<dbReference type="AlphaFoldDB" id="A0A7X2H9W0"/>
<evidence type="ECO:0000313" key="2">
    <source>
        <dbReference type="Proteomes" id="UP000463051"/>
    </source>
</evidence>
<proteinExistence type="predicted"/>
<reference evidence="1 2" key="1">
    <citation type="submission" date="2019-11" db="EMBL/GenBank/DDBJ databases">
        <title>Paenibacillus monticola sp. nov., a novel PGPR strain isolated from mountain sample in China.</title>
        <authorList>
            <person name="Zhao Q."/>
            <person name="Li H.-P."/>
            <person name="Zhang J.-L."/>
        </authorList>
    </citation>
    <scope>NUCLEOTIDE SEQUENCE [LARGE SCALE GENOMIC DNA]</scope>
    <source>
        <strain evidence="1 2">LC-T2</strain>
    </source>
</reference>
<comment type="caution">
    <text evidence="1">The sequence shown here is derived from an EMBL/GenBank/DDBJ whole genome shotgun (WGS) entry which is preliminary data.</text>
</comment>
<dbReference type="EMBL" id="WJXB01000012">
    <property type="protein sequence ID" value="MRN56173.1"/>
    <property type="molecule type" value="Genomic_DNA"/>
</dbReference>
<organism evidence="1 2">
    <name type="scientific">Paenibacillus monticola</name>
    <dbReference type="NCBI Taxonomy" id="2666075"/>
    <lineage>
        <taxon>Bacteria</taxon>
        <taxon>Bacillati</taxon>
        <taxon>Bacillota</taxon>
        <taxon>Bacilli</taxon>
        <taxon>Bacillales</taxon>
        <taxon>Paenibacillaceae</taxon>
        <taxon>Paenibacillus</taxon>
    </lineage>
</organism>
<dbReference type="RefSeq" id="WP_154121659.1">
    <property type="nucleotide sequence ID" value="NZ_WJXB01000012.1"/>
</dbReference>
<evidence type="ECO:0000313" key="1">
    <source>
        <dbReference type="EMBL" id="MRN56173.1"/>
    </source>
</evidence>
<accession>A0A7X2H9W0</accession>
<protein>
    <submittedName>
        <fullName evidence="1">Uncharacterized protein</fullName>
    </submittedName>
</protein>
<keyword evidence="2" id="KW-1185">Reference proteome</keyword>